<evidence type="ECO:0000313" key="1">
    <source>
        <dbReference type="EMBL" id="VYS90321.1"/>
    </source>
</evidence>
<name>A0A6N2SDK3_9FIRM</name>
<gene>
    <name evidence="1" type="ORF">AULFYP135_00845</name>
</gene>
<organism evidence="1">
    <name type="scientific">uncultured Anaerotruncus sp</name>
    <dbReference type="NCBI Taxonomy" id="905011"/>
    <lineage>
        <taxon>Bacteria</taxon>
        <taxon>Bacillati</taxon>
        <taxon>Bacillota</taxon>
        <taxon>Clostridia</taxon>
        <taxon>Eubacteriales</taxon>
        <taxon>Oscillospiraceae</taxon>
        <taxon>Anaerotruncus</taxon>
        <taxon>environmental samples</taxon>
    </lineage>
</organism>
<dbReference type="EMBL" id="CACRSL010000003">
    <property type="protein sequence ID" value="VYS90321.1"/>
    <property type="molecule type" value="Genomic_DNA"/>
</dbReference>
<accession>A0A6N2SDK3</accession>
<proteinExistence type="predicted"/>
<dbReference type="AlphaFoldDB" id="A0A6N2SDK3"/>
<evidence type="ECO:0008006" key="2">
    <source>
        <dbReference type="Google" id="ProtNLM"/>
    </source>
</evidence>
<reference evidence="1" key="1">
    <citation type="submission" date="2019-11" db="EMBL/GenBank/DDBJ databases">
        <authorList>
            <person name="Feng L."/>
        </authorList>
    </citation>
    <scope>NUCLEOTIDE SEQUENCE</scope>
    <source>
        <strain evidence="1">AundefinedLFYP135</strain>
    </source>
</reference>
<sequence length="143" mass="15994">MNKDAELLSAIYKNAKTGYHSTDALLPKASQGKFGGELRSCRDQYQNFAKDASQRLQEMELSPKEPNPLSRLSMQVGIAANTMLDSSPSHLAEMMINGSTMGIIDLEKRLKQCGESDPEVQRLGKDLLEFEQQSIDRLKGYLR</sequence>
<protein>
    <recommendedName>
        <fullName evidence="2">DUF2383 domain-containing protein</fullName>
    </recommendedName>
</protein>